<dbReference type="GO" id="GO:0004777">
    <property type="term" value="F:succinate-semialdehyde dehydrogenase (NAD+) activity"/>
    <property type="evidence" value="ECO:0007669"/>
    <property type="project" value="TreeGrafter"/>
</dbReference>
<dbReference type="Gene3D" id="3.40.309.10">
    <property type="entry name" value="Aldehyde Dehydrogenase, Chain A, domain 2"/>
    <property type="match status" value="1"/>
</dbReference>
<dbReference type="SUPFAM" id="SSF53720">
    <property type="entry name" value="ALDH-like"/>
    <property type="match status" value="1"/>
</dbReference>
<evidence type="ECO:0000313" key="3">
    <source>
        <dbReference type="EMBL" id="GMH81162.1"/>
    </source>
</evidence>
<reference evidence="4" key="1">
    <citation type="journal article" date="2023" name="Commun. Biol.">
        <title>Genome analysis of Parmales, the sister group of diatoms, reveals the evolutionary specialization of diatoms from phago-mixotrophs to photoautotrophs.</title>
        <authorList>
            <person name="Ban H."/>
            <person name="Sato S."/>
            <person name="Yoshikawa S."/>
            <person name="Yamada K."/>
            <person name="Nakamura Y."/>
            <person name="Ichinomiya M."/>
            <person name="Sato N."/>
            <person name="Blanc-Mathieu R."/>
            <person name="Endo H."/>
            <person name="Kuwata A."/>
            <person name="Ogata H."/>
        </authorList>
    </citation>
    <scope>NUCLEOTIDE SEQUENCE [LARGE SCALE GENOMIC DNA]</scope>
    <source>
        <strain evidence="4">NIES 3699</strain>
    </source>
</reference>
<accession>A0A9W7AZK4</accession>
<evidence type="ECO:0000256" key="1">
    <source>
        <dbReference type="ARBA" id="ARBA00023002"/>
    </source>
</evidence>
<gene>
    <name evidence="3" type="ORF">TrVE_jg8660</name>
</gene>
<dbReference type="PANTHER" id="PTHR43353">
    <property type="entry name" value="SUCCINATE-SEMIALDEHYDE DEHYDROGENASE, MITOCHONDRIAL"/>
    <property type="match status" value="1"/>
</dbReference>
<dbReference type="EMBL" id="BRXX01000001">
    <property type="protein sequence ID" value="GMH81162.1"/>
    <property type="molecule type" value="Genomic_DNA"/>
</dbReference>
<keyword evidence="4" id="KW-1185">Reference proteome</keyword>
<dbReference type="GO" id="GO:0009450">
    <property type="term" value="P:gamma-aminobutyric acid catabolic process"/>
    <property type="evidence" value="ECO:0007669"/>
    <property type="project" value="TreeGrafter"/>
</dbReference>
<protein>
    <recommendedName>
        <fullName evidence="2">Aldehyde dehydrogenase domain-containing protein</fullName>
    </recommendedName>
</protein>
<evidence type="ECO:0000313" key="4">
    <source>
        <dbReference type="Proteomes" id="UP001165160"/>
    </source>
</evidence>
<dbReference type="Proteomes" id="UP001165160">
    <property type="component" value="Unassembled WGS sequence"/>
</dbReference>
<name>A0A9W7AZK4_9STRA</name>
<dbReference type="Pfam" id="PF00171">
    <property type="entry name" value="Aldedh"/>
    <property type="match status" value="1"/>
</dbReference>
<sequence>MVAGVTMGPLISTNARDGVEEKVKVKEAVANGAEVLFGGEMHEFGEQYYMPGVSVEDDIFKTETFGPVVASMTFTSDEEALDIIKSSSKTGLASSSSTRLADFAHRLCGCRGGGTARSGPRWLAAGNPSPPCASGYIPEDVDLAKLLPGSSASAIKYNSQKAHL</sequence>
<feature type="domain" description="Aldehyde dehydrogenase" evidence="2">
    <location>
        <begin position="4"/>
        <end position="105"/>
    </location>
</feature>
<dbReference type="PANTHER" id="PTHR43353:SF5">
    <property type="entry name" value="SUCCINATE-SEMIALDEHYDE DEHYDROGENASE, MITOCHONDRIAL"/>
    <property type="match status" value="1"/>
</dbReference>
<comment type="caution">
    <text evidence="3">The sequence shown here is derived from an EMBL/GenBank/DDBJ whole genome shotgun (WGS) entry which is preliminary data.</text>
</comment>
<dbReference type="InterPro" id="IPR015590">
    <property type="entry name" value="Aldehyde_DH_dom"/>
</dbReference>
<dbReference type="InterPro" id="IPR050740">
    <property type="entry name" value="Aldehyde_DH_Superfamily"/>
</dbReference>
<dbReference type="AlphaFoldDB" id="A0A9W7AZK4"/>
<organism evidence="3 4">
    <name type="scientific">Triparma verrucosa</name>
    <dbReference type="NCBI Taxonomy" id="1606542"/>
    <lineage>
        <taxon>Eukaryota</taxon>
        <taxon>Sar</taxon>
        <taxon>Stramenopiles</taxon>
        <taxon>Ochrophyta</taxon>
        <taxon>Bolidophyceae</taxon>
        <taxon>Parmales</taxon>
        <taxon>Triparmaceae</taxon>
        <taxon>Triparma</taxon>
    </lineage>
</organism>
<evidence type="ECO:0000259" key="2">
    <source>
        <dbReference type="Pfam" id="PF00171"/>
    </source>
</evidence>
<proteinExistence type="predicted"/>
<keyword evidence="1" id="KW-0560">Oxidoreductase</keyword>
<dbReference type="InterPro" id="IPR016161">
    <property type="entry name" value="Ald_DH/histidinol_DH"/>
</dbReference>
<dbReference type="InterPro" id="IPR016163">
    <property type="entry name" value="Ald_DH_C"/>
</dbReference>